<proteinExistence type="predicted"/>
<evidence type="ECO:0000313" key="2">
    <source>
        <dbReference type="EMBL" id="KRL97411.1"/>
    </source>
</evidence>
<dbReference type="Proteomes" id="UP000051166">
    <property type="component" value="Unassembled WGS sequence"/>
</dbReference>
<organism evidence="2 3">
    <name type="scientific">Liquorilactobacillus satsumensis DSM 16230 = JCM 12392</name>
    <dbReference type="NCBI Taxonomy" id="1423801"/>
    <lineage>
        <taxon>Bacteria</taxon>
        <taxon>Bacillati</taxon>
        <taxon>Bacillota</taxon>
        <taxon>Bacilli</taxon>
        <taxon>Lactobacillales</taxon>
        <taxon>Lactobacillaceae</taxon>
        <taxon>Liquorilactobacillus</taxon>
    </lineage>
</organism>
<evidence type="ECO:0000259" key="1">
    <source>
        <dbReference type="Pfam" id="PF00561"/>
    </source>
</evidence>
<dbReference type="Gene3D" id="3.40.50.1820">
    <property type="entry name" value="alpha/beta hydrolase"/>
    <property type="match status" value="1"/>
</dbReference>
<accession>A0A0R1V1W8</accession>
<dbReference type="PATRIC" id="fig|1423801.4.peg.1423"/>
<dbReference type="AlphaFoldDB" id="A0A0R1V1W8"/>
<keyword evidence="3" id="KW-1185">Reference proteome</keyword>
<dbReference type="EMBL" id="AZFQ01000052">
    <property type="protein sequence ID" value="KRL97411.1"/>
    <property type="molecule type" value="Genomic_DNA"/>
</dbReference>
<dbReference type="InterPro" id="IPR000073">
    <property type="entry name" value="AB_hydrolase_1"/>
</dbReference>
<name>A0A0R1V1W8_9LACO</name>
<dbReference type="Pfam" id="PF00561">
    <property type="entry name" value="Abhydrolase_1"/>
    <property type="match status" value="1"/>
</dbReference>
<dbReference type="GeneID" id="98308691"/>
<dbReference type="STRING" id="1423801.FD50_GL001391"/>
<sequence length="374" mass="42364">MYKKYLTNEQFNFQINRFLEPYYTDDNVQQTIKENAEKLVNEESWYRVWNQLGLKTEKKGRNDLAAAYYQLADFFLAEEDIRKEQTYAAFQRTFYTSIAQVQIKFETVPYAGMLLPIARFSHPGATKTLIFHGGFDSYLEEIIRLTLTSGLLQLKDYNIILFEGPGQGRVLKDGFPMTHAWEKPIKAILDYYQIDAAVLLGMSLGGYLAVRAAAFEPRIKKVIAFDVYYSMLDSFTMKLSPQARTALTKIANPAIASKIDAALTEAAKSNIDLAFKIRKGNEVMQTHNASELIKAAQQYTLKGCEKKVTQDVLLLAGNQDLYVPTSTIALVAKKLVNAKSVTQFLFTEKSGGERHCQVGNKQIAFEKIISFLEK</sequence>
<comment type="caution">
    <text evidence="2">The sequence shown here is derived from an EMBL/GenBank/DDBJ whole genome shotgun (WGS) entry which is preliminary data.</text>
</comment>
<dbReference type="InterPro" id="IPR029058">
    <property type="entry name" value="AB_hydrolase_fold"/>
</dbReference>
<gene>
    <name evidence="2" type="ORF">FD50_GL001391</name>
</gene>
<dbReference type="RefSeq" id="WP_056961207.1">
    <property type="nucleotide sequence ID" value="NZ_AZFQ01000052.1"/>
</dbReference>
<feature type="domain" description="AB hydrolase-1" evidence="1">
    <location>
        <begin position="129"/>
        <end position="334"/>
    </location>
</feature>
<dbReference type="OrthoDB" id="9812921at2"/>
<evidence type="ECO:0000313" key="3">
    <source>
        <dbReference type="Proteomes" id="UP000051166"/>
    </source>
</evidence>
<reference evidence="2 3" key="1">
    <citation type="journal article" date="2015" name="Genome Announc.">
        <title>Expanding the biotechnology potential of lactobacilli through comparative genomics of 213 strains and associated genera.</title>
        <authorList>
            <person name="Sun Z."/>
            <person name="Harris H.M."/>
            <person name="McCann A."/>
            <person name="Guo C."/>
            <person name="Argimon S."/>
            <person name="Zhang W."/>
            <person name="Yang X."/>
            <person name="Jeffery I.B."/>
            <person name="Cooney J.C."/>
            <person name="Kagawa T.F."/>
            <person name="Liu W."/>
            <person name="Song Y."/>
            <person name="Salvetti E."/>
            <person name="Wrobel A."/>
            <person name="Rasinkangas P."/>
            <person name="Parkhill J."/>
            <person name="Rea M.C."/>
            <person name="O'Sullivan O."/>
            <person name="Ritari J."/>
            <person name="Douillard F.P."/>
            <person name="Paul Ross R."/>
            <person name="Yang R."/>
            <person name="Briner A.E."/>
            <person name="Felis G.E."/>
            <person name="de Vos W.M."/>
            <person name="Barrangou R."/>
            <person name="Klaenhammer T.R."/>
            <person name="Caufield P.W."/>
            <person name="Cui Y."/>
            <person name="Zhang H."/>
            <person name="O'Toole P.W."/>
        </authorList>
    </citation>
    <scope>NUCLEOTIDE SEQUENCE [LARGE SCALE GENOMIC DNA]</scope>
    <source>
        <strain evidence="2 3">DSM 16230</strain>
    </source>
</reference>
<protein>
    <recommendedName>
        <fullName evidence="1">AB hydrolase-1 domain-containing protein</fullName>
    </recommendedName>
</protein>
<dbReference type="SUPFAM" id="SSF53474">
    <property type="entry name" value="alpha/beta-Hydrolases"/>
    <property type="match status" value="1"/>
</dbReference>